<dbReference type="InterPro" id="IPR053141">
    <property type="entry name" value="Mycobact_SerProt_Inhib_Rv3364c"/>
</dbReference>
<dbReference type="SMART" id="SM00960">
    <property type="entry name" value="Robl_LC7"/>
    <property type="match status" value="1"/>
</dbReference>
<dbReference type="PANTHER" id="PTHR36222:SF1">
    <property type="entry name" value="SERINE PROTEASE INHIBITOR RV3364C"/>
    <property type="match status" value="1"/>
</dbReference>
<dbReference type="InterPro" id="IPR004942">
    <property type="entry name" value="Roadblock/LAMTOR2_dom"/>
</dbReference>
<dbReference type="EMBL" id="JACHGT010000010">
    <property type="protein sequence ID" value="MBB6036762.1"/>
    <property type="molecule type" value="Genomic_DNA"/>
</dbReference>
<comment type="caution">
    <text evidence="2">The sequence shown here is derived from an EMBL/GenBank/DDBJ whole genome shotgun (WGS) entry which is preliminary data.</text>
</comment>
<dbReference type="PANTHER" id="PTHR36222">
    <property type="entry name" value="SERINE PROTEASE INHIBITOR RV3364C"/>
    <property type="match status" value="1"/>
</dbReference>
<dbReference type="Pfam" id="PF03259">
    <property type="entry name" value="Robl_LC7"/>
    <property type="match status" value="1"/>
</dbReference>
<keyword evidence="3" id="KW-1185">Reference proteome</keyword>
<evidence type="ECO:0000313" key="2">
    <source>
        <dbReference type="EMBL" id="MBB6036762.1"/>
    </source>
</evidence>
<feature type="domain" description="Roadblock/LAMTOR2" evidence="1">
    <location>
        <begin position="11"/>
        <end position="103"/>
    </location>
</feature>
<proteinExistence type="predicted"/>
<dbReference type="AlphaFoldDB" id="A0A841FT91"/>
<evidence type="ECO:0000259" key="1">
    <source>
        <dbReference type="SMART" id="SM00960"/>
    </source>
</evidence>
<evidence type="ECO:0000313" key="3">
    <source>
        <dbReference type="Proteomes" id="UP000548476"/>
    </source>
</evidence>
<dbReference type="RefSeq" id="WP_184789604.1">
    <property type="nucleotide sequence ID" value="NZ_BONT01000058.1"/>
</dbReference>
<dbReference type="Proteomes" id="UP000548476">
    <property type="component" value="Unassembled WGS sequence"/>
</dbReference>
<organism evidence="2 3">
    <name type="scientific">Phytomonospora endophytica</name>
    <dbReference type="NCBI Taxonomy" id="714109"/>
    <lineage>
        <taxon>Bacteria</taxon>
        <taxon>Bacillati</taxon>
        <taxon>Actinomycetota</taxon>
        <taxon>Actinomycetes</taxon>
        <taxon>Micromonosporales</taxon>
        <taxon>Micromonosporaceae</taxon>
        <taxon>Phytomonospora</taxon>
    </lineage>
</organism>
<name>A0A841FT91_9ACTN</name>
<sequence>MTGQEHIDAEMGRQLDHITQENGCLHAVLFTGDGLLKAKSSGIDRADAERAAAGLTGIGSLSRGLVDFCGTDELTWRRTIVDFGDHTVMVLTAAANTYLAVSVTAGLTSDQIVVVTHTAVGVIKAMNEYLGAPERVRGTGPNSPSAYERV</sequence>
<dbReference type="Gene3D" id="3.30.450.30">
    <property type="entry name" value="Dynein light chain 2a, cytoplasmic"/>
    <property type="match status" value="1"/>
</dbReference>
<gene>
    <name evidence="2" type="ORF">HNR73_004635</name>
</gene>
<protein>
    <submittedName>
        <fullName evidence="2">Putative regulator of Ras-like GTPase activity (Roadblock/LC7/MglB family)</fullName>
    </submittedName>
</protein>
<accession>A0A841FT91</accession>
<reference evidence="2 3" key="1">
    <citation type="submission" date="2020-08" db="EMBL/GenBank/DDBJ databases">
        <title>Genomic Encyclopedia of Type Strains, Phase IV (KMG-IV): sequencing the most valuable type-strain genomes for metagenomic binning, comparative biology and taxonomic classification.</title>
        <authorList>
            <person name="Goeker M."/>
        </authorList>
    </citation>
    <scope>NUCLEOTIDE SEQUENCE [LARGE SCALE GENOMIC DNA]</scope>
    <source>
        <strain evidence="2 3">YIM 65646</strain>
    </source>
</reference>
<dbReference type="SUPFAM" id="SSF103196">
    <property type="entry name" value="Roadblock/LC7 domain"/>
    <property type="match status" value="1"/>
</dbReference>